<organism evidence="1">
    <name type="scientific">Candidatus Nitricoxidivorans perseverans</name>
    <dbReference type="NCBI Taxonomy" id="2975601"/>
    <lineage>
        <taxon>Bacteria</taxon>
        <taxon>Pseudomonadati</taxon>
        <taxon>Pseudomonadota</taxon>
        <taxon>Betaproteobacteria</taxon>
        <taxon>Nitrosomonadales</taxon>
        <taxon>Sterolibacteriaceae</taxon>
        <taxon>Candidatus Nitricoxidivorans</taxon>
    </lineage>
</organism>
<reference evidence="1" key="1">
    <citation type="journal article" date="2023" name="Nat. Microbiol.">
        <title>Enrichment and characterization of a nitric oxide-reducing microbial community in a continuous bioreactor.</title>
        <authorList>
            <person name="Garrido-Amador P."/>
            <person name="Stortenbeker N."/>
            <person name="Wessels H.J.C.T."/>
            <person name="Speth D.R."/>
            <person name="Garcia-Heredia I."/>
            <person name="Kartal B."/>
        </authorList>
    </citation>
    <scope>NUCLEOTIDE SEQUENCE</scope>
    <source>
        <strain evidence="1">MAG1</strain>
    </source>
</reference>
<name>A0AA49IXQ9_9PROT</name>
<dbReference type="AlphaFoldDB" id="A0AA49IXQ9"/>
<dbReference type="KEGG" id="npv:OHM77_02890"/>
<dbReference type="Proteomes" id="UP001234916">
    <property type="component" value="Chromosome"/>
</dbReference>
<gene>
    <name evidence="1" type="ORF">OHM77_02890</name>
</gene>
<proteinExistence type="predicted"/>
<protein>
    <submittedName>
        <fullName evidence="1">Uncharacterized protein</fullName>
    </submittedName>
</protein>
<dbReference type="EMBL" id="CP107246">
    <property type="protein sequence ID" value="WIM06255.1"/>
    <property type="molecule type" value="Genomic_DNA"/>
</dbReference>
<evidence type="ECO:0000313" key="1">
    <source>
        <dbReference type="EMBL" id="WIM06255.1"/>
    </source>
</evidence>
<accession>A0AA49IXQ9</accession>
<sequence length="73" mass="7783">MNDSTVRNLRTTNIPAAAALQAHICQNIPAFQSSQFESLLRCFPAGQLAAELDGRRPRIDCGRMKVGAGGTAP</sequence>